<name>A0ABS1TP50_9BACI</name>
<feature type="region of interest" description="Disordered" evidence="7">
    <location>
        <begin position="439"/>
        <end position="491"/>
    </location>
</feature>
<keyword evidence="4 6" id="KW-0067">ATP-binding</keyword>
<feature type="compositionally biased region" description="Basic and acidic residues" evidence="7">
    <location>
        <begin position="447"/>
        <end position="463"/>
    </location>
</feature>
<dbReference type="SMART" id="SM00490">
    <property type="entry name" value="HELICc"/>
    <property type="match status" value="1"/>
</dbReference>
<evidence type="ECO:0000313" key="11">
    <source>
        <dbReference type="EMBL" id="MBL4953057.1"/>
    </source>
</evidence>
<evidence type="ECO:0000259" key="8">
    <source>
        <dbReference type="PROSITE" id="PS51192"/>
    </source>
</evidence>
<dbReference type="InterPro" id="IPR027417">
    <property type="entry name" value="P-loop_NTPase"/>
</dbReference>
<accession>A0ABS1TP50</accession>
<dbReference type="PROSITE" id="PS51194">
    <property type="entry name" value="HELICASE_CTER"/>
    <property type="match status" value="1"/>
</dbReference>
<dbReference type="Proteomes" id="UP000623967">
    <property type="component" value="Unassembled WGS sequence"/>
</dbReference>
<evidence type="ECO:0000259" key="10">
    <source>
        <dbReference type="PROSITE" id="PS51195"/>
    </source>
</evidence>
<evidence type="ECO:0000256" key="2">
    <source>
        <dbReference type="ARBA" id="ARBA00022801"/>
    </source>
</evidence>
<dbReference type="SMART" id="SM00487">
    <property type="entry name" value="DEXDc"/>
    <property type="match status" value="1"/>
</dbReference>
<evidence type="ECO:0000256" key="3">
    <source>
        <dbReference type="ARBA" id="ARBA00022806"/>
    </source>
</evidence>
<feature type="compositionally biased region" description="Basic residues" evidence="7">
    <location>
        <begin position="468"/>
        <end position="482"/>
    </location>
</feature>
<keyword evidence="3 6" id="KW-0347">Helicase</keyword>
<evidence type="ECO:0000256" key="5">
    <source>
        <dbReference type="PROSITE-ProRule" id="PRU00552"/>
    </source>
</evidence>
<reference evidence="11 12" key="1">
    <citation type="submission" date="2021-01" db="EMBL/GenBank/DDBJ databases">
        <title>Genome public.</title>
        <authorList>
            <person name="Liu C."/>
            <person name="Sun Q."/>
        </authorList>
    </citation>
    <scope>NUCLEOTIDE SEQUENCE [LARGE SCALE GENOMIC DNA]</scope>
    <source>
        <strain evidence="11 12">YIM B02564</strain>
    </source>
</reference>
<dbReference type="Pfam" id="PF00270">
    <property type="entry name" value="DEAD"/>
    <property type="match status" value="1"/>
</dbReference>
<evidence type="ECO:0000259" key="9">
    <source>
        <dbReference type="PROSITE" id="PS51194"/>
    </source>
</evidence>
<feature type="short sequence motif" description="Q motif" evidence="5">
    <location>
        <begin position="2"/>
        <end position="30"/>
    </location>
</feature>
<sequence length="491" mass="54912">MTTFQEMGISEPIQRAITDMGFEEASPIQEKAIPIALAGKDIIGQAQTGTGKTAAFAIPILEKVDTSKKFVQAIAIAPTRELAIQVSEEINRLAKYMGISSLPIYGGQSIDRQIKALKKVPHIITGTPGRLLDHIQRKTLKLDRISAVVLDEADEMLDMGFLEDIERILKETPDEKQTLLFSATMPKLIQNLAERFMNNPELIKIKAKEVTSPTVKQIYYEVKERDKFEVLCRLLDVDNPELAVIFGRTKRRVDELSDALNKRGYLADGLHGDLNQRQRDVVMNKFREGNIDILVATDVAARGIDVSGVTHVYNFDIPQDPESYVHRIGRTGRAGKTGLAITFATPREIGQIHSIEKASKGHIQRKSIPTIAEARESIQRAAIEKMIQLVEEADYKQFKQAASELLEQYDSIALVSIALKLLSKEQKDIPVELTSEAPRYANKSKGKGQEKQRRNYKGNREFGVKGGNGKRKKTSKSSRKKERIPLSGKNK</sequence>
<dbReference type="PROSITE" id="PS00039">
    <property type="entry name" value="DEAD_ATP_HELICASE"/>
    <property type="match status" value="1"/>
</dbReference>
<dbReference type="Gene3D" id="3.40.50.300">
    <property type="entry name" value="P-loop containing nucleotide triphosphate hydrolases"/>
    <property type="match status" value="2"/>
</dbReference>
<dbReference type="InterPro" id="IPR011545">
    <property type="entry name" value="DEAD/DEAH_box_helicase_dom"/>
</dbReference>
<dbReference type="InterPro" id="IPR001650">
    <property type="entry name" value="Helicase_C-like"/>
</dbReference>
<proteinExistence type="inferred from homology"/>
<keyword evidence="2 6" id="KW-0378">Hydrolase</keyword>
<dbReference type="EMBL" id="JAESWB010000168">
    <property type="protein sequence ID" value="MBL4953057.1"/>
    <property type="molecule type" value="Genomic_DNA"/>
</dbReference>
<feature type="domain" description="DEAD-box RNA helicase Q" evidence="10">
    <location>
        <begin position="2"/>
        <end position="30"/>
    </location>
</feature>
<feature type="domain" description="Helicase ATP-binding" evidence="8">
    <location>
        <begin position="33"/>
        <end position="203"/>
    </location>
</feature>
<dbReference type="CDD" id="cd00268">
    <property type="entry name" value="DEADc"/>
    <property type="match status" value="1"/>
</dbReference>
<dbReference type="InterPro" id="IPR044742">
    <property type="entry name" value="DEAD/DEAH_RhlB"/>
</dbReference>
<dbReference type="InterPro" id="IPR014001">
    <property type="entry name" value="Helicase_ATP-bd"/>
</dbReference>
<dbReference type="PROSITE" id="PS51195">
    <property type="entry name" value="Q_MOTIF"/>
    <property type="match status" value="1"/>
</dbReference>
<evidence type="ECO:0000313" key="12">
    <source>
        <dbReference type="Proteomes" id="UP000623967"/>
    </source>
</evidence>
<comment type="similarity">
    <text evidence="6">Belongs to the DEAD box helicase family.</text>
</comment>
<evidence type="ECO:0000256" key="7">
    <source>
        <dbReference type="SAM" id="MobiDB-lite"/>
    </source>
</evidence>
<dbReference type="CDD" id="cd18787">
    <property type="entry name" value="SF2_C_DEAD"/>
    <property type="match status" value="1"/>
</dbReference>
<gene>
    <name evidence="11" type="ORF">JK635_12640</name>
</gene>
<keyword evidence="12" id="KW-1185">Reference proteome</keyword>
<dbReference type="Pfam" id="PF00271">
    <property type="entry name" value="Helicase_C"/>
    <property type="match status" value="1"/>
</dbReference>
<evidence type="ECO:0000256" key="1">
    <source>
        <dbReference type="ARBA" id="ARBA00022741"/>
    </source>
</evidence>
<dbReference type="RefSeq" id="WP_202654273.1">
    <property type="nucleotide sequence ID" value="NZ_JAESWB010000168.1"/>
</dbReference>
<dbReference type="InterPro" id="IPR050547">
    <property type="entry name" value="DEAD_box_RNA_helicases"/>
</dbReference>
<organism evidence="11 12">
    <name type="scientific">Neobacillus paridis</name>
    <dbReference type="NCBI Taxonomy" id="2803862"/>
    <lineage>
        <taxon>Bacteria</taxon>
        <taxon>Bacillati</taxon>
        <taxon>Bacillota</taxon>
        <taxon>Bacilli</taxon>
        <taxon>Bacillales</taxon>
        <taxon>Bacillaceae</taxon>
        <taxon>Neobacillus</taxon>
    </lineage>
</organism>
<protein>
    <submittedName>
        <fullName evidence="11">DEAD/DEAH box helicase</fullName>
    </submittedName>
</protein>
<keyword evidence="1 6" id="KW-0547">Nucleotide-binding</keyword>
<dbReference type="InterPro" id="IPR000629">
    <property type="entry name" value="RNA-helicase_DEAD-box_CS"/>
</dbReference>
<feature type="domain" description="Helicase C-terminal" evidence="9">
    <location>
        <begin position="214"/>
        <end position="379"/>
    </location>
</feature>
<comment type="caution">
    <text evidence="11">The sequence shown here is derived from an EMBL/GenBank/DDBJ whole genome shotgun (WGS) entry which is preliminary data.</text>
</comment>
<dbReference type="PROSITE" id="PS51192">
    <property type="entry name" value="HELICASE_ATP_BIND_1"/>
    <property type="match status" value="1"/>
</dbReference>
<evidence type="ECO:0000256" key="6">
    <source>
        <dbReference type="RuleBase" id="RU000492"/>
    </source>
</evidence>
<dbReference type="InterPro" id="IPR014014">
    <property type="entry name" value="RNA_helicase_DEAD_Q_motif"/>
</dbReference>
<dbReference type="SUPFAM" id="SSF52540">
    <property type="entry name" value="P-loop containing nucleoside triphosphate hydrolases"/>
    <property type="match status" value="1"/>
</dbReference>
<dbReference type="PANTHER" id="PTHR47963">
    <property type="entry name" value="DEAD-BOX ATP-DEPENDENT RNA HELICASE 47, MITOCHONDRIAL"/>
    <property type="match status" value="1"/>
</dbReference>
<dbReference type="GO" id="GO:0004386">
    <property type="term" value="F:helicase activity"/>
    <property type="evidence" value="ECO:0007669"/>
    <property type="project" value="UniProtKB-KW"/>
</dbReference>
<evidence type="ECO:0000256" key="4">
    <source>
        <dbReference type="ARBA" id="ARBA00022840"/>
    </source>
</evidence>
<dbReference type="PANTHER" id="PTHR47963:SF5">
    <property type="entry name" value="DEAD-BOX ATP-DEPENDENT RNA HELICASE CSHA"/>
    <property type="match status" value="1"/>
</dbReference>